<dbReference type="KEGG" id="stp:Strop_3510"/>
<keyword evidence="3" id="KW-1185">Reference proteome</keyword>
<dbReference type="InterPro" id="IPR045701">
    <property type="entry name" value="DUF6059"/>
</dbReference>
<accession>A4XAJ2</accession>
<protein>
    <submittedName>
        <fullName evidence="2">Uncharacterized protein</fullName>
    </submittedName>
</protein>
<name>A4XAJ2_SALTO</name>
<dbReference type="Pfam" id="PF19534">
    <property type="entry name" value="DUF6059"/>
    <property type="match status" value="1"/>
</dbReference>
<sequence>MCAVLMGWLRRIASEVALGLSLFGASVVGMDSREILRGSRARWGDEVPSTDSTGWVGGSIPAGGIPSSVGRSSTGVPRPVRVVDQPPPGHPERLVPDQPLTDEERRIWLQLW</sequence>
<dbReference type="AlphaFoldDB" id="A4XAJ2"/>
<organism evidence="2 3">
    <name type="scientific">Salinispora tropica (strain ATCC BAA-916 / DSM 44818 / JCM 13857 / NBRC 105044 / CNB-440)</name>
    <dbReference type="NCBI Taxonomy" id="369723"/>
    <lineage>
        <taxon>Bacteria</taxon>
        <taxon>Bacillati</taxon>
        <taxon>Actinomycetota</taxon>
        <taxon>Actinomycetes</taxon>
        <taxon>Micromonosporales</taxon>
        <taxon>Micromonosporaceae</taxon>
        <taxon>Salinispora</taxon>
    </lineage>
</organism>
<dbReference type="HOGENOM" id="CLU_2144073_0_0_11"/>
<proteinExistence type="predicted"/>
<reference evidence="3" key="1">
    <citation type="journal article" date="2007" name="Proc. Natl. Acad. Sci. U.S.A.">
        <title>Genome sequencing reveals complex secondary metabolome in the marine actinomycete Salinispora tropica.</title>
        <authorList>
            <person name="Udwary D.W."/>
            <person name="Zeigler L."/>
            <person name="Asolkar R.N."/>
            <person name="Singan V."/>
            <person name="Lapidus A."/>
            <person name="Fenical W."/>
            <person name="Jensen P.R."/>
            <person name="Moore B.S."/>
        </authorList>
    </citation>
    <scope>NUCLEOTIDE SEQUENCE [LARGE SCALE GENOMIC DNA]</scope>
    <source>
        <strain evidence="3">ATCC BAA-916 / DSM 44818 / CNB-440</strain>
    </source>
</reference>
<feature type="region of interest" description="Disordered" evidence="1">
    <location>
        <begin position="43"/>
        <end position="99"/>
    </location>
</feature>
<gene>
    <name evidence="2" type="ordered locus">Strop_3510</name>
</gene>
<dbReference type="Proteomes" id="UP000000235">
    <property type="component" value="Chromosome"/>
</dbReference>
<evidence type="ECO:0000313" key="2">
    <source>
        <dbReference type="EMBL" id="ABP55941.1"/>
    </source>
</evidence>
<feature type="compositionally biased region" description="Low complexity" evidence="1">
    <location>
        <begin position="62"/>
        <end position="84"/>
    </location>
</feature>
<dbReference type="EMBL" id="CP000667">
    <property type="protein sequence ID" value="ABP55941.1"/>
    <property type="molecule type" value="Genomic_DNA"/>
</dbReference>
<evidence type="ECO:0000313" key="3">
    <source>
        <dbReference type="Proteomes" id="UP000000235"/>
    </source>
</evidence>
<dbReference type="STRING" id="369723.Strop_3510"/>
<evidence type="ECO:0000256" key="1">
    <source>
        <dbReference type="SAM" id="MobiDB-lite"/>
    </source>
</evidence>